<comment type="caution">
    <text evidence="5">The sequence shown here is derived from an EMBL/GenBank/DDBJ whole genome shotgun (WGS) entry which is preliminary data.</text>
</comment>
<name>A0A0R1EV58_LACZE</name>
<dbReference type="Gene3D" id="3.50.30.60">
    <property type="entry name" value="LD-carboxypeptidase A C-terminal domain-like"/>
    <property type="match status" value="1"/>
</dbReference>
<dbReference type="GO" id="GO:0016787">
    <property type="term" value="F:hydrolase activity"/>
    <property type="evidence" value="ECO:0007669"/>
    <property type="project" value="UniProtKB-KW"/>
</dbReference>
<organism evidence="5 6">
    <name type="scientific">Lacticaseibacillus zeae DSM 20178 = KCTC 3804</name>
    <dbReference type="NCBI Taxonomy" id="1423816"/>
    <lineage>
        <taxon>Bacteria</taxon>
        <taxon>Bacillati</taxon>
        <taxon>Bacillota</taxon>
        <taxon>Bacilli</taxon>
        <taxon>Lactobacillales</taxon>
        <taxon>Lactobacillaceae</taxon>
        <taxon>Lacticaseibacillus</taxon>
    </lineage>
</organism>
<evidence type="ECO:0000256" key="1">
    <source>
        <dbReference type="ARBA" id="ARBA00010233"/>
    </source>
</evidence>
<proteinExistence type="inferred from homology"/>
<accession>A0A0R1EV58</accession>
<protein>
    <submittedName>
        <fullName evidence="5">MccC family protein</fullName>
    </submittedName>
</protein>
<dbReference type="SUPFAM" id="SSF141986">
    <property type="entry name" value="LD-carboxypeptidase A C-terminal domain-like"/>
    <property type="match status" value="1"/>
</dbReference>
<dbReference type="CDD" id="cd07062">
    <property type="entry name" value="Peptidase_S66_mccF_like"/>
    <property type="match status" value="1"/>
</dbReference>
<dbReference type="EMBL" id="AZCT01000002">
    <property type="protein sequence ID" value="KRK13372.1"/>
    <property type="molecule type" value="Genomic_DNA"/>
</dbReference>
<evidence type="ECO:0000259" key="3">
    <source>
        <dbReference type="Pfam" id="PF02016"/>
    </source>
</evidence>
<dbReference type="InterPro" id="IPR040449">
    <property type="entry name" value="Peptidase_S66_N"/>
</dbReference>
<feature type="domain" description="LD-carboxypeptidase C-terminal" evidence="4">
    <location>
        <begin position="213"/>
        <end position="340"/>
    </location>
</feature>
<dbReference type="SUPFAM" id="SSF52317">
    <property type="entry name" value="Class I glutamine amidotransferase-like"/>
    <property type="match status" value="1"/>
</dbReference>
<dbReference type="PIRSF" id="PIRSF028757">
    <property type="entry name" value="LD-carboxypeptidase"/>
    <property type="match status" value="1"/>
</dbReference>
<dbReference type="eggNOG" id="COG1619">
    <property type="taxonomic scope" value="Bacteria"/>
</dbReference>
<dbReference type="Proteomes" id="UP000051984">
    <property type="component" value="Unassembled WGS sequence"/>
</dbReference>
<dbReference type="AlphaFoldDB" id="A0A0R1EV58"/>
<evidence type="ECO:0000256" key="2">
    <source>
        <dbReference type="ARBA" id="ARBA00022801"/>
    </source>
</evidence>
<dbReference type="Gene3D" id="3.40.50.10740">
    <property type="entry name" value="Class I glutamine amidotransferase-like"/>
    <property type="match status" value="1"/>
</dbReference>
<gene>
    <name evidence="5" type="ORF">FD51_GL001586</name>
</gene>
<dbReference type="InterPro" id="IPR040921">
    <property type="entry name" value="Peptidase_S66C"/>
</dbReference>
<dbReference type="InterPro" id="IPR003507">
    <property type="entry name" value="S66_fam"/>
</dbReference>
<keyword evidence="2" id="KW-0378">Hydrolase</keyword>
<dbReference type="InterPro" id="IPR029062">
    <property type="entry name" value="Class_I_gatase-like"/>
</dbReference>
<sequence>MIKPPKLQQLDQVAIVSLSAGTLGEAFAAHQRELGTKRLEAMGLVPRFMPNALRGQAYLKAHPEARAADLKTAMTDPDIKGIICAIGGDDTYRIVPYLLDDPEFIEVVKNHPKIFTGFSDTTIDHLMFYQMGMTTFYGPNFLNDLAELDKQLLPYTAASFHHFFENPATTEITSSPTWYEERTDFSADQLGVPRKAHPEQHGYLTLRGHGRVTGTLLGGCLDSLHDLLYPVRYSDEPQVAEKYHLFPQSWAEKILFIETSEEKIAPATYRQFLRHLDDHGVLQQVRAILVGKPQNETYFTEYQQVLLDVTASYQTPILYNLNFGHAYPRTVLPYGLQATVDFDQRQLTINEPFFA</sequence>
<reference evidence="5 6" key="1">
    <citation type="journal article" date="2015" name="Genome Announc.">
        <title>Expanding the biotechnology potential of lactobacilli through comparative genomics of 213 strains and associated genera.</title>
        <authorList>
            <person name="Sun Z."/>
            <person name="Harris H.M."/>
            <person name="McCann A."/>
            <person name="Guo C."/>
            <person name="Argimon S."/>
            <person name="Zhang W."/>
            <person name="Yang X."/>
            <person name="Jeffery I.B."/>
            <person name="Cooney J.C."/>
            <person name="Kagawa T.F."/>
            <person name="Liu W."/>
            <person name="Song Y."/>
            <person name="Salvetti E."/>
            <person name="Wrobel A."/>
            <person name="Rasinkangas P."/>
            <person name="Parkhill J."/>
            <person name="Rea M.C."/>
            <person name="O'Sullivan O."/>
            <person name="Ritari J."/>
            <person name="Douillard F.P."/>
            <person name="Paul Ross R."/>
            <person name="Yang R."/>
            <person name="Briner A.E."/>
            <person name="Felis G.E."/>
            <person name="de Vos W.M."/>
            <person name="Barrangou R."/>
            <person name="Klaenhammer T.R."/>
            <person name="Caufield P.W."/>
            <person name="Cui Y."/>
            <person name="Zhang H."/>
            <person name="O'Toole P.W."/>
        </authorList>
    </citation>
    <scope>NUCLEOTIDE SEQUENCE [LARGE SCALE GENOMIC DNA]</scope>
    <source>
        <strain evidence="5 6">DSM 20178</strain>
    </source>
</reference>
<feature type="domain" description="LD-carboxypeptidase N-terminal" evidence="3">
    <location>
        <begin position="13"/>
        <end position="138"/>
    </location>
</feature>
<dbReference type="PATRIC" id="fig|1423816.3.peg.1659"/>
<dbReference type="RefSeq" id="WP_010489988.1">
    <property type="nucleotide sequence ID" value="NZ_AZCT01000002.1"/>
</dbReference>
<evidence type="ECO:0000259" key="4">
    <source>
        <dbReference type="Pfam" id="PF17676"/>
    </source>
</evidence>
<dbReference type="Pfam" id="PF02016">
    <property type="entry name" value="Peptidase_S66"/>
    <property type="match status" value="1"/>
</dbReference>
<comment type="similarity">
    <text evidence="1">Belongs to the peptidase S66 family.</text>
</comment>
<evidence type="ECO:0000313" key="6">
    <source>
        <dbReference type="Proteomes" id="UP000051984"/>
    </source>
</evidence>
<evidence type="ECO:0000313" key="5">
    <source>
        <dbReference type="EMBL" id="KRK13372.1"/>
    </source>
</evidence>
<dbReference type="PANTHER" id="PTHR30237:SF4">
    <property type="entry name" value="LD-CARBOXYPEPTIDASE C-TERMINAL DOMAIN-CONTAINING PROTEIN"/>
    <property type="match status" value="1"/>
</dbReference>
<dbReference type="InterPro" id="IPR027478">
    <property type="entry name" value="LdcA_N"/>
</dbReference>
<dbReference type="InterPro" id="IPR027461">
    <property type="entry name" value="Carboxypeptidase_A_C_sf"/>
</dbReference>
<dbReference type="PANTHER" id="PTHR30237">
    <property type="entry name" value="MURAMOYLTETRAPEPTIDE CARBOXYPEPTIDASE"/>
    <property type="match status" value="1"/>
</dbReference>
<dbReference type="Pfam" id="PF17676">
    <property type="entry name" value="Peptidase_S66C"/>
    <property type="match status" value="1"/>
</dbReference>